<evidence type="ECO:0000256" key="1">
    <source>
        <dbReference type="SAM" id="MobiDB-lite"/>
    </source>
</evidence>
<keyword evidence="2" id="KW-1185">Reference proteome</keyword>
<proteinExistence type="predicted"/>
<dbReference type="OrthoDB" id="1888829at2759"/>
<dbReference type="GeneID" id="115740223"/>
<dbReference type="AlphaFoldDB" id="A0A8B8P3Z1"/>
<feature type="region of interest" description="Disordered" evidence="1">
    <location>
        <begin position="211"/>
        <end position="240"/>
    </location>
</feature>
<organism evidence="2 3">
    <name type="scientific">Rhodamnia argentea</name>
    <dbReference type="NCBI Taxonomy" id="178133"/>
    <lineage>
        <taxon>Eukaryota</taxon>
        <taxon>Viridiplantae</taxon>
        <taxon>Streptophyta</taxon>
        <taxon>Embryophyta</taxon>
        <taxon>Tracheophyta</taxon>
        <taxon>Spermatophyta</taxon>
        <taxon>Magnoliopsida</taxon>
        <taxon>eudicotyledons</taxon>
        <taxon>Gunneridae</taxon>
        <taxon>Pentapetalae</taxon>
        <taxon>rosids</taxon>
        <taxon>malvids</taxon>
        <taxon>Myrtales</taxon>
        <taxon>Myrtaceae</taxon>
        <taxon>Myrtoideae</taxon>
        <taxon>Myrteae</taxon>
        <taxon>Australasian group</taxon>
        <taxon>Rhodamnia</taxon>
    </lineage>
</organism>
<reference evidence="3" key="2">
    <citation type="submission" date="2025-08" db="UniProtKB">
        <authorList>
            <consortium name="RefSeq"/>
        </authorList>
    </citation>
    <scope>IDENTIFICATION</scope>
    <source>
        <tissue evidence="3">Leaf</tissue>
    </source>
</reference>
<dbReference type="RefSeq" id="XP_030529552.1">
    <property type="nucleotide sequence ID" value="XM_030673692.2"/>
</dbReference>
<accession>A0A8B8P3Z1</accession>
<dbReference type="PANTHER" id="PTHR32011:SF2">
    <property type="entry name" value="OS08G0472400 PROTEIN"/>
    <property type="match status" value="1"/>
</dbReference>
<evidence type="ECO:0000313" key="2">
    <source>
        <dbReference type="Proteomes" id="UP000827889"/>
    </source>
</evidence>
<protein>
    <submittedName>
        <fullName evidence="3">Uncharacterized protein LOC115740223</fullName>
    </submittedName>
</protein>
<evidence type="ECO:0000313" key="3">
    <source>
        <dbReference type="RefSeq" id="XP_030529552.1"/>
    </source>
</evidence>
<dbReference type="PANTHER" id="PTHR32011">
    <property type="entry name" value="OS08G0472400 PROTEIN"/>
    <property type="match status" value="1"/>
</dbReference>
<reference evidence="2" key="1">
    <citation type="submission" date="2025-05" db="UniProtKB">
        <authorList>
            <consortium name="RefSeq"/>
        </authorList>
    </citation>
    <scope>NUCLEOTIDE SEQUENCE [LARGE SCALE GENOMIC DNA]</scope>
</reference>
<dbReference type="KEGG" id="rarg:115740223"/>
<dbReference type="Proteomes" id="UP000827889">
    <property type="component" value="Chromosome 1"/>
</dbReference>
<gene>
    <name evidence="3" type="primary">LOC115740223</name>
</gene>
<name>A0A8B8P3Z1_9MYRT</name>
<sequence length="396" mass="43704">MVDVDRRIAGITPAHVAGLRRLSARAAAAPSAAASRNGLLSFSSLSEHAMVHLRNSGVRVQPGLSEADFARAEAEFGFSFPPDLRAVLSAGLPVGPGFPDWRAAAGPARLHLRASLDLPVASVSLQVARNAFWPKSWGPKPPDPEKSLRVARNALKKAPILIPIFNHCYIPSAPSLAGNPIFFVDEHRVFCCGSDLSDFFHRESLFRSSDYEPEEEEALQRQRSLGARRSLDGRGGGAGRSTRWVEFWSDAAFDRRRRISSSSLSSSSSPERFFDLPTDTQFPNWVDEYMERIGSVLRGGGWSESDVSELLEVSASDEFFGEEMVLMVDRQAVLDSLLLKADRFSDRLRRAGWSSEDVADAFFGFDFRPGKEKRPARKLAPKLVERLGRLAESVSQ</sequence>